<evidence type="ECO:0000256" key="1">
    <source>
        <dbReference type="SAM" id="MobiDB-lite"/>
    </source>
</evidence>
<keyword evidence="3" id="KW-1185">Reference proteome</keyword>
<name>A0A023AXH2_GRENI</name>
<reference evidence="2" key="1">
    <citation type="submission" date="2013-12" db="EMBL/GenBank/DDBJ databases">
        <authorList>
            <person name="Omoto C.K."/>
            <person name="Sibley D."/>
            <person name="Venepally P."/>
            <person name="Hadjithomas M."/>
            <person name="Karamycheva S."/>
            <person name="Brunk B."/>
            <person name="Roos D."/>
            <person name="Caler E."/>
            <person name="Lorenzi H."/>
        </authorList>
    </citation>
    <scope>NUCLEOTIDE SEQUENCE</scope>
</reference>
<evidence type="ECO:0000313" key="3">
    <source>
        <dbReference type="Proteomes" id="UP000019763"/>
    </source>
</evidence>
<sequence>MSVEALELLARRRVGTKGHSEVLVRWRVPFGPQERLLWEPTASFAPEALVKLCAGKDASAIVGEEPVEWRINDPGNMNLRRACQGLPIGPYVPEPQVAVEAFLAYAEADKPKVFVKWAHVGIGHAAWCDLADLPPALLVNKFRDLQRTVALGPARIATVGDSDPANHSNRSAANSAARSPKEQRRSYDACGTRKPRRDGHRLATAGYRTKGYRPASAEQISIQPAISL</sequence>
<dbReference type="GeneID" id="22916152"/>
<dbReference type="EMBL" id="AFNH02001396">
    <property type="protein sequence ID" value="EZG43158.1"/>
    <property type="molecule type" value="Genomic_DNA"/>
</dbReference>
<feature type="compositionally biased region" description="Low complexity" evidence="1">
    <location>
        <begin position="168"/>
        <end position="178"/>
    </location>
</feature>
<proteinExistence type="predicted"/>
<dbReference type="AlphaFoldDB" id="A0A023AXH2"/>
<dbReference type="RefSeq" id="XP_011133580.1">
    <property type="nucleotide sequence ID" value="XM_011135278.1"/>
</dbReference>
<evidence type="ECO:0000313" key="2">
    <source>
        <dbReference type="EMBL" id="EZG43158.1"/>
    </source>
</evidence>
<protein>
    <submittedName>
        <fullName evidence="2">Uncharacterized protein</fullName>
    </submittedName>
</protein>
<gene>
    <name evidence="2" type="ORF">GNI_184350</name>
</gene>
<accession>A0A023AXH2</accession>
<dbReference type="VEuPathDB" id="CryptoDB:GNI_184350"/>
<organism evidence="2 3">
    <name type="scientific">Gregarina niphandrodes</name>
    <name type="common">Septate eugregarine</name>
    <dbReference type="NCBI Taxonomy" id="110365"/>
    <lineage>
        <taxon>Eukaryota</taxon>
        <taxon>Sar</taxon>
        <taxon>Alveolata</taxon>
        <taxon>Apicomplexa</taxon>
        <taxon>Conoidasida</taxon>
        <taxon>Gregarinasina</taxon>
        <taxon>Eugregarinorida</taxon>
        <taxon>Gregarinidae</taxon>
        <taxon>Gregarina</taxon>
    </lineage>
</organism>
<comment type="caution">
    <text evidence="2">The sequence shown here is derived from an EMBL/GenBank/DDBJ whole genome shotgun (WGS) entry which is preliminary data.</text>
</comment>
<dbReference type="Proteomes" id="UP000019763">
    <property type="component" value="Unassembled WGS sequence"/>
</dbReference>
<feature type="region of interest" description="Disordered" evidence="1">
    <location>
        <begin position="157"/>
        <end position="208"/>
    </location>
</feature>